<dbReference type="Proteomes" id="UP000432568">
    <property type="component" value="Unassembled WGS sequence"/>
</dbReference>
<evidence type="ECO:0000256" key="1">
    <source>
        <dbReference type="SAM" id="Phobius"/>
    </source>
</evidence>
<evidence type="ECO:0000313" key="3">
    <source>
        <dbReference type="EMBL" id="TVU85618.1"/>
    </source>
</evidence>
<feature type="transmembrane region" description="Helical" evidence="1">
    <location>
        <begin position="111"/>
        <end position="131"/>
    </location>
</feature>
<dbReference type="AlphaFoldDB" id="A0A558IW73"/>
<dbReference type="RefSeq" id="WP_158381167.1">
    <property type="nucleotide sequence ID" value="NZ_VMTX01000003.1"/>
</dbReference>
<keyword evidence="1" id="KW-0472">Membrane</keyword>
<feature type="transmembrane region" description="Helical" evidence="1">
    <location>
        <begin position="12"/>
        <end position="31"/>
    </location>
</feature>
<name>A0A558IW73_9CORY</name>
<protein>
    <submittedName>
        <fullName evidence="3">Uncharacterized protein</fullName>
    </submittedName>
</protein>
<dbReference type="EMBL" id="VMTX01000003">
    <property type="protein sequence ID" value="TVU85618.1"/>
    <property type="molecule type" value="Genomic_DNA"/>
</dbReference>
<gene>
    <name evidence="2" type="ORF">FME68_07770</name>
    <name evidence="3" type="ORF">FQN05_02655</name>
</gene>
<reference evidence="3 4" key="1">
    <citation type="submission" date="2019-07" db="EMBL/GenBank/DDBJ databases">
        <title>Draft genome of C. aurimucosum strain 15-4290.</title>
        <authorList>
            <person name="Pacheco L.G.C."/>
            <person name="Aguiar E.R.G.R."/>
            <person name="Navas J."/>
            <person name="Santos C.S."/>
            <person name="Rocha D.J.P.G."/>
        </authorList>
    </citation>
    <scope>NUCLEOTIDE SEQUENCE [LARGE SCALE GENOMIC DNA]</scope>
    <source>
        <strain evidence="3 4">15-4290</strain>
    </source>
</reference>
<keyword evidence="1" id="KW-1133">Transmembrane helix</keyword>
<dbReference type="Proteomes" id="UP000320648">
    <property type="component" value="Unassembled WGS sequence"/>
</dbReference>
<dbReference type="EMBL" id="VIOG01000007">
    <property type="protein sequence ID" value="MTD91763.1"/>
    <property type="molecule type" value="Genomic_DNA"/>
</dbReference>
<proteinExistence type="predicted"/>
<comment type="caution">
    <text evidence="3">The sequence shown here is derived from an EMBL/GenBank/DDBJ whole genome shotgun (WGS) entry which is preliminary data.</text>
</comment>
<feature type="transmembrane region" description="Helical" evidence="1">
    <location>
        <begin position="138"/>
        <end position="155"/>
    </location>
</feature>
<accession>A0A558IW73</accession>
<evidence type="ECO:0000313" key="4">
    <source>
        <dbReference type="Proteomes" id="UP000320648"/>
    </source>
</evidence>
<reference evidence="2 5" key="2">
    <citation type="submission" date="2019-07" db="EMBL/GenBank/DDBJ databases">
        <title>Draft genome of C. aurimucosum strain 332.</title>
        <authorList>
            <person name="Pacheco L.G.C."/>
            <person name="Aguiar E.R.G.R."/>
            <person name="Barberis C.M."/>
            <person name="Almuzara M.N."/>
            <person name="Traglia G.M."/>
            <person name="Santos C.S."/>
            <person name="Vay C.A."/>
            <person name="Rocha D.J.P.G."/>
        </authorList>
    </citation>
    <scope>NUCLEOTIDE SEQUENCE [LARGE SCALE GENOMIC DNA]</scope>
    <source>
        <strain evidence="2 5">332</strain>
    </source>
</reference>
<feature type="transmembrane region" description="Helical" evidence="1">
    <location>
        <begin position="83"/>
        <end position="105"/>
    </location>
</feature>
<feature type="transmembrane region" description="Helical" evidence="1">
    <location>
        <begin position="43"/>
        <end position="62"/>
    </location>
</feature>
<evidence type="ECO:0000313" key="2">
    <source>
        <dbReference type="EMBL" id="MTD91763.1"/>
    </source>
</evidence>
<organism evidence="3 4">
    <name type="scientific">Corynebacterium aurimucosum</name>
    <dbReference type="NCBI Taxonomy" id="169292"/>
    <lineage>
        <taxon>Bacteria</taxon>
        <taxon>Bacillati</taxon>
        <taxon>Actinomycetota</taxon>
        <taxon>Actinomycetes</taxon>
        <taxon>Mycobacteriales</taxon>
        <taxon>Corynebacteriaceae</taxon>
        <taxon>Corynebacterium</taxon>
    </lineage>
</organism>
<evidence type="ECO:0000313" key="5">
    <source>
        <dbReference type="Proteomes" id="UP000432568"/>
    </source>
</evidence>
<feature type="transmembrane region" description="Helical" evidence="1">
    <location>
        <begin position="167"/>
        <end position="188"/>
    </location>
</feature>
<sequence>MSPYLRLRRWPEFFLILSLGVVAQFLDNLAVPQLFGAPLNRPVFVFNLLPLLVAGSILALLNSSWDEKYEATSTARSLHEEKITLLGAATTAWTAVFGFGLFIGVVPLHSASTILFCLAAVGLALTLRSALDSKASAGIALPLSLLAPLFPWYMGETTPLGNSLGQGMSPIVAIVCAALFLVGAAAWLRRRY</sequence>
<keyword evidence="1" id="KW-0812">Transmembrane</keyword>